<name>A0A370T9L9_9HELO</name>
<keyword evidence="1" id="KW-1133">Transmembrane helix</keyword>
<reference evidence="2 3" key="1">
    <citation type="journal article" date="2018" name="IMA Fungus">
        <title>IMA Genome-F 9: Draft genome sequence of Annulohypoxylon stygium, Aspergillus mulundensis, Berkeleyomyces basicola (syn. Thielaviopsis basicola), Ceratocystis smalleyi, two Cercospora beticola strains, Coleophoma cylindrospora, Fusarium fracticaudum, Phialophora cf. hyalina, and Morchella septimelata.</title>
        <authorList>
            <person name="Wingfield B.D."/>
            <person name="Bills G.F."/>
            <person name="Dong Y."/>
            <person name="Huang W."/>
            <person name="Nel W.J."/>
            <person name="Swalarsk-Parry B.S."/>
            <person name="Vaghefi N."/>
            <person name="Wilken P.M."/>
            <person name="An Z."/>
            <person name="de Beer Z.W."/>
            <person name="De Vos L."/>
            <person name="Chen L."/>
            <person name="Duong T.A."/>
            <person name="Gao Y."/>
            <person name="Hammerbacher A."/>
            <person name="Kikkert J.R."/>
            <person name="Li Y."/>
            <person name="Li H."/>
            <person name="Li K."/>
            <person name="Li Q."/>
            <person name="Liu X."/>
            <person name="Ma X."/>
            <person name="Naidoo K."/>
            <person name="Pethybridge S.J."/>
            <person name="Sun J."/>
            <person name="Steenkamp E.T."/>
            <person name="van der Nest M.A."/>
            <person name="van Wyk S."/>
            <person name="Wingfield M.J."/>
            <person name="Xiong C."/>
            <person name="Yue Q."/>
            <person name="Zhang X."/>
        </authorList>
    </citation>
    <scope>NUCLEOTIDE SEQUENCE [LARGE SCALE GENOMIC DNA]</scope>
    <source>
        <strain evidence="2 3">BP 5553</strain>
    </source>
</reference>
<feature type="transmembrane region" description="Helical" evidence="1">
    <location>
        <begin position="197"/>
        <end position="219"/>
    </location>
</feature>
<protein>
    <submittedName>
        <fullName evidence="2">Uncharacterized protein</fullName>
    </submittedName>
</protein>
<evidence type="ECO:0000313" key="3">
    <source>
        <dbReference type="Proteomes" id="UP000254866"/>
    </source>
</evidence>
<keyword evidence="3" id="KW-1185">Reference proteome</keyword>
<dbReference type="RefSeq" id="XP_031864883.1">
    <property type="nucleotide sequence ID" value="XM_032018859.1"/>
</dbReference>
<organism evidence="2 3">
    <name type="scientific">Venustampulla echinocandica</name>
    <dbReference type="NCBI Taxonomy" id="2656787"/>
    <lineage>
        <taxon>Eukaryota</taxon>
        <taxon>Fungi</taxon>
        <taxon>Dikarya</taxon>
        <taxon>Ascomycota</taxon>
        <taxon>Pezizomycotina</taxon>
        <taxon>Leotiomycetes</taxon>
        <taxon>Helotiales</taxon>
        <taxon>Pleuroascaceae</taxon>
        <taxon>Venustampulla</taxon>
    </lineage>
</organism>
<keyword evidence="1" id="KW-0812">Transmembrane</keyword>
<evidence type="ECO:0000256" key="1">
    <source>
        <dbReference type="SAM" id="Phobius"/>
    </source>
</evidence>
<dbReference type="OrthoDB" id="1937642at2759"/>
<gene>
    <name evidence="2" type="ORF">BP5553_10236</name>
</gene>
<accession>A0A370T9L9</accession>
<comment type="caution">
    <text evidence="2">The sequence shown here is derived from an EMBL/GenBank/DDBJ whole genome shotgun (WGS) entry which is preliminary data.</text>
</comment>
<dbReference type="EMBL" id="NPIC01000015">
    <property type="protein sequence ID" value="RDL30358.1"/>
    <property type="molecule type" value="Genomic_DNA"/>
</dbReference>
<feature type="transmembrane region" description="Helical" evidence="1">
    <location>
        <begin position="171"/>
        <end position="191"/>
    </location>
</feature>
<dbReference type="GeneID" id="43603085"/>
<sequence>MTPLPSVFAASATATKTNFTGQWVNPGDAFNVLLILGGNIVGQALAQLAGHGLPPVAFSFGWVGYSVSALLSAVGENKLLPSTPDCRCKLINGKTGHAIENSSWIVGRLVRDFPSWNHMLTVKKTTEVLDARWKELQAEDPNAKRPDRASLLVTIYEPSTEHPAGVPQRDYLYWSGICTSILQLGIAAIPFGFFGDWGVLMVTACGISLAFITACLPQWRKEKWACRRRSNDSYIITRGNGAQHAIAILGNGHGLNLEDLGAGQTNMNASVNRLTKISVVGLFIIWVLLLITASGLRTNTWFLLAVGGIGILQNVFAAGCSRRPENFGIPLRFVAVFGHTKVMRTLLDVERRFPMLGRSMRGEFFPGGLRESEIKEWHELEARKKTKGGI</sequence>
<feature type="transmembrane region" description="Helical" evidence="1">
    <location>
        <begin position="277"/>
        <end position="295"/>
    </location>
</feature>
<proteinExistence type="predicted"/>
<keyword evidence="1" id="KW-0472">Membrane</keyword>
<dbReference type="AlphaFoldDB" id="A0A370T9L9"/>
<dbReference type="STRING" id="2656787.A0A370T9L9"/>
<feature type="transmembrane region" description="Helical" evidence="1">
    <location>
        <begin position="301"/>
        <end position="320"/>
    </location>
</feature>
<dbReference type="Proteomes" id="UP000254866">
    <property type="component" value="Unassembled WGS sequence"/>
</dbReference>
<evidence type="ECO:0000313" key="2">
    <source>
        <dbReference type="EMBL" id="RDL30358.1"/>
    </source>
</evidence>